<name>A0A561PPJ8_9BACT</name>
<evidence type="ECO:0000313" key="2">
    <source>
        <dbReference type="Proteomes" id="UP000320811"/>
    </source>
</evidence>
<organism evidence="1 2">
    <name type="scientific">Chitinophaga polysaccharea</name>
    <dbReference type="NCBI Taxonomy" id="1293035"/>
    <lineage>
        <taxon>Bacteria</taxon>
        <taxon>Pseudomonadati</taxon>
        <taxon>Bacteroidota</taxon>
        <taxon>Chitinophagia</taxon>
        <taxon>Chitinophagales</taxon>
        <taxon>Chitinophagaceae</taxon>
        <taxon>Chitinophaga</taxon>
    </lineage>
</organism>
<comment type="caution">
    <text evidence="1">The sequence shown here is derived from an EMBL/GenBank/DDBJ whole genome shotgun (WGS) entry which is preliminary data.</text>
</comment>
<accession>A0A561PPJ8</accession>
<dbReference type="EMBL" id="VIWO01000005">
    <property type="protein sequence ID" value="TWF40023.1"/>
    <property type="molecule type" value="Genomic_DNA"/>
</dbReference>
<keyword evidence="2" id="KW-1185">Reference proteome</keyword>
<dbReference type="Proteomes" id="UP000320811">
    <property type="component" value="Unassembled WGS sequence"/>
</dbReference>
<evidence type="ECO:0000313" key="1">
    <source>
        <dbReference type="EMBL" id="TWF40023.1"/>
    </source>
</evidence>
<dbReference type="AlphaFoldDB" id="A0A561PPJ8"/>
<protein>
    <submittedName>
        <fullName evidence="1">Uncharacterized protein</fullName>
    </submittedName>
</protein>
<gene>
    <name evidence="1" type="ORF">FHW36_105464</name>
</gene>
<reference evidence="1 2" key="1">
    <citation type="submission" date="2019-06" db="EMBL/GenBank/DDBJ databases">
        <title>Sorghum-associated microbial communities from plants grown in Nebraska, USA.</title>
        <authorList>
            <person name="Schachtman D."/>
        </authorList>
    </citation>
    <scope>NUCLEOTIDE SEQUENCE [LARGE SCALE GENOMIC DNA]</scope>
    <source>
        <strain evidence="1 2">1209</strain>
    </source>
</reference>
<sequence length="155" mass="17633">MNNSNVLEVLKTYHLGDSIGNYKGFAPIKDVEKKLDVSFSFFPFKIDYLLEQDQLPVGIDHLGISVLNNTIAGVYFLLTDTSSILPTLEGQYGPYDVKFTGIEGYGYNWKKGPCIEYSNTFFPYTTDNKRTVISIYACDQFKQIVVESFSKYLED</sequence>
<dbReference type="RefSeq" id="WP_145671185.1">
    <property type="nucleotide sequence ID" value="NZ_VIWO01000005.1"/>
</dbReference>
<proteinExistence type="predicted"/>